<dbReference type="EMBL" id="CYYA01000001">
    <property type="protein sequence ID" value="CUM70417.1"/>
    <property type="molecule type" value="Genomic_DNA"/>
</dbReference>
<dbReference type="STRING" id="39490.ERS852448_00078"/>
<proteinExistence type="predicted"/>
<reference evidence="1 2" key="1">
    <citation type="submission" date="2015-09" db="EMBL/GenBank/DDBJ databases">
        <authorList>
            <consortium name="Pathogen Informatics"/>
        </authorList>
    </citation>
    <scope>NUCLEOTIDE SEQUENCE [LARGE SCALE GENOMIC DNA]</scope>
    <source>
        <strain evidence="1 2">2789STDY5608891</strain>
    </source>
</reference>
<organism evidence="1 2">
    <name type="scientific">Eubacterium ramulus</name>
    <dbReference type="NCBI Taxonomy" id="39490"/>
    <lineage>
        <taxon>Bacteria</taxon>
        <taxon>Bacillati</taxon>
        <taxon>Bacillota</taxon>
        <taxon>Clostridia</taxon>
        <taxon>Eubacteriales</taxon>
        <taxon>Eubacteriaceae</taxon>
        <taxon>Eubacterium</taxon>
    </lineage>
</organism>
<sequence>MFNVELKKETLRIHEKTLQRYNSSYDGMKSTCENLYDLRG</sequence>
<evidence type="ECO:0000313" key="1">
    <source>
        <dbReference type="EMBL" id="CUM70417.1"/>
    </source>
</evidence>
<name>A0A173QXX9_EUBRA</name>
<dbReference type="Proteomes" id="UP000095492">
    <property type="component" value="Unassembled WGS sequence"/>
</dbReference>
<dbReference type="AlphaFoldDB" id="A0A173QXX9"/>
<evidence type="ECO:0000313" key="2">
    <source>
        <dbReference type="Proteomes" id="UP000095492"/>
    </source>
</evidence>
<accession>A0A173QXX9</accession>
<protein>
    <submittedName>
        <fullName evidence="1">Uncharacterized protein</fullName>
    </submittedName>
</protein>
<gene>
    <name evidence="1" type="ORF">ERS852448_00078</name>
</gene>